<evidence type="ECO:0000313" key="1">
    <source>
        <dbReference type="Ensembl" id="ENSRBIP00000035869.1"/>
    </source>
</evidence>
<dbReference type="Proteomes" id="UP000233180">
    <property type="component" value="Unassembled WGS sequence"/>
</dbReference>
<gene>
    <name evidence="1" type="primary">TTK</name>
</gene>
<reference evidence="1" key="2">
    <citation type="submission" date="2025-08" db="UniProtKB">
        <authorList>
            <consortium name="Ensembl"/>
        </authorList>
    </citation>
    <scope>IDENTIFICATION</scope>
</reference>
<reference evidence="1 2" key="1">
    <citation type="submission" date="2016-06" db="EMBL/GenBank/DDBJ databases">
        <title>Genome of Rhinopithecus bieti.</title>
        <authorList>
            <person name="Wu"/>
            <person name="C.-I. and Zhang"/>
            <person name="Y."/>
        </authorList>
    </citation>
    <scope>NUCLEOTIDE SEQUENCE</scope>
</reference>
<organism evidence="1 2">
    <name type="scientific">Rhinopithecus bieti</name>
    <name type="common">Black snub-nosed monkey</name>
    <name type="synonym">Pygathrix bieti</name>
    <dbReference type="NCBI Taxonomy" id="61621"/>
    <lineage>
        <taxon>Eukaryota</taxon>
        <taxon>Metazoa</taxon>
        <taxon>Chordata</taxon>
        <taxon>Craniata</taxon>
        <taxon>Vertebrata</taxon>
        <taxon>Euteleostomi</taxon>
        <taxon>Mammalia</taxon>
        <taxon>Eutheria</taxon>
        <taxon>Euarchontoglires</taxon>
        <taxon>Primates</taxon>
        <taxon>Haplorrhini</taxon>
        <taxon>Catarrhini</taxon>
        <taxon>Cercopithecidae</taxon>
        <taxon>Colobinae</taxon>
        <taxon>Rhinopithecus</taxon>
    </lineage>
</organism>
<name>A0A2K6MJB7_RHIBE</name>
<accession>A0A2K6MJB7</accession>
<sequence>MMHVTTFKWPEQTARNLLLFIYLLHNLNCHKVMSKKVNNFFEKLWNVEQYH</sequence>
<dbReference type="Ensembl" id="ENSRBIT00000059870.1">
    <property type="protein sequence ID" value="ENSRBIP00000035869.1"/>
    <property type="gene ID" value="ENSRBIG00000041560.1"/>
</dbReference>
<dbReference type="GeneTree" id="ENSGT00950000182984"/>
<proteinExistence type="predicted"/>
<protein>
    <submittedName>
        <fullName evidence="1">TTK protein kinase</fullName>
    </submittedName>
</protein>
<reference evidence="1" key="3">
    <citation type="submission" date="2025-09" db="UniProtKB">
        <authorList>
            <consortium name="Ensembl"/>
        </authorList>
    </citation>
    <scope>IDENTIFICATION</scope>
</reference>
<keyword evidence="2" id="KW-1185">Reference proteome</keyword>
<evidence type="ECO:0000313" key="2">
    <source>
        <dbReference type="Proteomes" id="UP000233180"/>
    </source>
</evidence>
<dbReference type="AlphaFoldDB" id="A0A2K6MJB7"/>